<sequence>MFNKRIKELRKKLLKEKLDGVLISSISNITFLTGYANFSGEEREAYLLIGKDFQYIITDGRYSEAIKRQVVHFNLFERNHENKLESLLKSLKNRINVLAVEEDDLTVLEHKFFKKHFKKLKSISLHTHRSIKSTEEITKIKKACQLGDQAFEHILKKIKVGISEKSLAWEIEKFIKDQGAQISFPSIVAFGKNSSIPHHHTGNDILGSESSSGQEGLIILLDLGVKFENYCSDMTRTVFFGKPSNKQKEIYETVLEAQKRAVSFANSKIKSGEAVKASEIDKIAREEIISKGFPTIPHSLGHGIGLEVHERPSLSPKSKDQLKLGMVFSIEPGIYIPDFGSPRSRFGEAGGVRIEDLYVYGKKGLSQLTNSSKKLLIIP</sequence>
<dbReference type="InterPro" id="IPR029149">
    <property type="entry name" value="Creatin/AminoP/Spt16_N"/>
</dbReference>
<dbReference type="Proteomes" id="UP000177042">
    <property type="component" value="Unassembled WGS sequence"/>
</dbReference>
<feature type="domain" description="Peptidase M24" evidence="4">
    <location>
        <begin position="139"/>
        <end position="359"/>
    </location>
</feature>
<reference evidence="6 7" key="1">
    <citation type="journal article" date="2016" name="Nat. Commun.">
        <title>Thousands of microbial genomes shed light on interconnected biogeochemical processes in an aquifer system.</title>
        <authorList>
            <person name="Anantharaman K."/>
            <person name="Brown C.T."/>
            <person name="Hug L.A."/>
            <person name="Sharon I."/>
            <person name="Castelle C.J."/>
            <person name="Probst A.J."/>
            <person name="Thomas B.C."/>
            <person name="Singh A."/>
            <person name="Wilkins M.J."/>
            <person name="Karaoz U."/>
            <person name="Brodie E.L."/>
            <person name="Williams K.H."/>
            <person name="Hubbard S.S."/>
            <person name="Banfield J.F."/>
        </authorList>
    </citation>
    <scope>NUCLEOTIDE SEQUENCE [LARGE SCALE GENOMIC DNA]</scope>
</reference>
<dbReference type="InterPro" id="IPR050659">
    <property type="entry name" value="Peptidase_M24B"/>
</dbReference>
<dbReference type="SUPFAM" id="SSF55920">
    <property type="entry name" value="Creatinase/aminopeptidase"/>
    <property type="match status" value="1"/>
</dbReference>
<dbReference type="PROSITE" id="PS00491">
    <property type="entry name" value="PROLINE_PEPTIDASE"/>
    <property type="match status" value="1"/>
</dbReference>
<organism evidence="6 7">
    <name type="scientific">Candidatus Daviesbacteria bacterium RIFCSPHIGHO2_02_FULL_39_12</name>
    <dbReference type="NCBI Taxonomy" id="1797770"/>
    <lineage>
        <taxon>Bacteria</taxon>
        <taxon>Candidatus Daviesiibacteriota</taxon>
    </lineage>
</organism>
<evidence type="ECO:0008006" key="8">
    <source>
        <dbReference type="Google" id="ProtNLM"/>
    </source>
</evidence>
<dbReference type="PANTHER" id="PTHR46112:SF3">
    <property type="entry name" value="AMINOPEPTIDASE YPDF"/>
    <property type="match status" value="1"/>
</dbReference>
<dbReference type="AlphaFoldDB" id="A0A1F5JDX0"/>
<evidence type="ECO:0000259" key="4">
    <source>
        <dbReference type="Pfam" id="PF00557"/>
    </source>
</evidence>
<keyword evidence="1 3" id="KW-0479">Metal-binding</keyword>
<dbReference type="SUPFAM" id="SSF53092">
    <property type="entry name" value="Creatinase/prolidase N-terminal domain"/>
    <property type="match status" value="1"/>
</dbReference>
<dbReference type="CDD" id="cd01092">
    <property type="entry name" value="APP-like"/>
    <property type="match status" value="1"/>
</dbReference>
<dbReference type="GO" id="GO:0016787">
    <property type="term" value="F:hydrolase activity"/>
    <property type="evidence" value="ECO:0007669"/>
    <property type="project" value="UniProtKB-KW"/>
</dbReference>
<dbReference type="InterPro" id="IPR001131">
    <property type="entry name" value="Peptidase_M24B_aminopep-P_CS"/>
</dbReference>
<evidence type="ECO:0000256" key="3">
    <source>
        <dbReference type="RuleBase" id="RU000590"/>
    </source>
</evidence>
<dbReference type="Gene3D" id="3.90.230.10">
    <property type="entry name" value="Creatinase/methionine aminopeptidase superfamily"/>
    <property type="match status" value="1"/>
</dbReference>
<name>A0A1F5JDX0_9BACT</name>
<protein>
    <recommendedName>
        <fullName evidence="8">Xaa-Pro dipeptidase</fullName>
    </recommendedName>
</protein>
<dbReference type="InterPro" id="IPR000587">
    <property type="entry name" value="Creatinase_N"/>
</dbReference>
<evidence type="ECO:0000313" key="7">
    <source>
        <dbReference type="Proteomes" id="UP000177042"/>
    </source>
</evidence>
<comment type="caution">
    <text evidence="6">The sequence shown here is derived from an EMBL/GenBank/DDBJ whole genome shotgun (WGS) entry which is preliminary data.</text>
</comment>
<dbReference type="Pfam" id="PF01321">
    <property type="entry name" value="Creatinase_N"/>
    <property type="match status" value="1"/>
</dbReference>
<dbReference type="Pfam" id="PF00557">
    <property type="entry name" value="Peptidase_M24"/>
    <property type="match status" value="1"/>
</dbReference>
<dbReference type="GO" id="GO:0046872">
    <property type="term" value="F:metal ion binding"/>
    <property type="evidence" value="ECO:0007669"/>
    <property type="project" value="UniProtKB-KW"/>
</dbReference>
<evidence type="ECO:0000256" key="1">
    <source>
        <dbReference type="ARBA" id="ARBA00022723"/>
    </source>
</evidence>
<accession>A0A1F5JDX0</accession>
<dbReference type="Gene3D" id="3.40.350.10">
    <property type="entry name" value="Creatinase/prolidase N-terminal domain"/>
    <property type="match status" value="1"/>
</dbReference>
<dbReference type="EMBL" id="MFCX01000002">
    <property type="protein sequence ID" value="OGE26851.1"/>
    <property type="molecule type" value="Genomic_DNA"/>
</dbReference>
<comment type="similarity">
    <text evidence="3">Belongs to the peptidase M24B family.</text>
</comment>
<proteinExistence type="inferred from homology"/>
<evidence type="ECO:0000256" key="2">
    <source>
        <dbReference type="ARBA" id="ARBA00022801"/>
    </source>
</evidence>
<dbReference type="PANTHER" id="PTHR46112">
    <property type="entry name" value="AMINOPEPTIDASE"/>
    <property type="match status" value="1"/>
</dbReference>
<dbReference type="InterPro" id="IPR000994">
    <property type="entry name" value="Pept_M24"/>
</dbReference>
<feature type="domain" description="Creatinase N-terminal" evidence="5">
    <location>
        <begin position="5"/>
        <end position="124"/>
    </location>
</feature>
<evidence type="ECO:0000313" key="6">
    <source>
        <dbReference type="EMBL" id="OGE26851.1"/>
    </source>
</evidence>
<gene>
    <name evidence="6" type="ORF">A3C26_03030</name>
</gene>
<keyword evidence="2" id="KW-0378">Hydrolase</keyword>
<evidence type="ECO:0000259" key="5">
    <source>
        <dbReference type="Pfam" id="PF01321"/>
    </source>
</evidence>
<dbReference type="InterPro" id="IPR036005">
    <property type="entry name" value="Creatinase/aminopeptidase-like"/>
</dbReference>